<dbReference type="Proteomes" id="UP000652761">
    <property type="component" value="Unassembled WGS sequence"/>
</dbReference>
<reference evidence="1" key="1">
    <citation type="submission" date="2017-07" db="EMBL/GenBank/DDBJ databases">
        <title>Taro Niue Genome Assembly and Annotation.</title>
        <authorList>
            <person name="Atibalentja N."/>
            <person name="Keating K."/>
            <person name="Fields C.J."/>
        </authorList>
    </citation>
    <scope>NUCLEOTIDE SEQUENCE</scope>
    <source>
        <strain evidence="1">Niue_2</strain>
        <tissue evidence="1">Leaf</tissue>
    </source>
</reference>
<accession>A0A843UP35</accession>
<evidence type="ECO:0000313" key="2">
    <source>
        <dbReference type="Proteomes" id="UP000652761"/>
    </source>
</evidence>
<dbReference type="AlphaFoldDB" id="A0A843UP35"/>
<dbReference type="EMBL" id="NMUH01000820">
    <property type="protein sequence ID" value="MQL85285.1"/>
    <property type="molecule type" value="Genomic_DNA"/>
</dbReference>
<proteinExistence type="predicted"/>
<sequence length="292" mass="32363">MSSVCLPPTQAFCSPPSPANQRRPGTLHYIASCFIALCCYSSVSLLHGLRCQLSAHVTPSSALLSLFYETNDWRPYAINDLPLGFYVADGGRTGSWKHREVHPSLKLSEVNKKNCAKQQLISTTGPKSIAKRQQDYVEIDNILASQTNDGSDNNANAKESEILSELLGKQHPGKPRCYGSFVSSTDVNHECDHVSNERSNEENNVFHSLNGRSSAGSLVFPSHNACYLLGFAYNRVAEGKILNKDPSKIVDGIPLGEDYYEVQLVEGIDQERLMKKKLLKSGDEEDVVEEWR</sequence>
<keyword evidence="2" id="KW-1185">Reference proteome</keyword>
<comment type="caution">
    <text evidence="1">The sequence shown here is derived from an EMBL/GenBank/DDBJ whole genome shotgun (WGS) entry which is preliminary data.</text>
</comment>
<protein>
    <submittedName>
        <fullName evidence="1">Uncharacterized protein</fullName>
    </submittedName>
</protein>
<gene>
    <name evidence="1" type="ORF">Taro_017805</name>
</gene>
<organism evidence="1 2">
    <name type="scientific">Colocasia esculenta</name>
    <name type="common">Wild taro</name>
    <name type="synonym">Arum esculentum</name>
    <dbReference type="NCBI Taxonomy" id="4460"/>
    <lineage>
        <taxon>Eukaryota</taxon>
        <taxon>Viridiplantae</taxon>
        <taxon>Streptophyta</taxon>
        <taxon>Embryophyta</taxon>
        <taxon>Tracheophyta</taxon>
        <taxon>Spermatophyta</taxon>
        <taxon>Magnoliopsida</taxon>
        <taxon>Liliopsida</taxon>
        <taxon>Araceae</taxon>
        <taxon>Aroideae</taxon>
        <taxon>Colocasieae</taxon>
        <taxon>Colocasia</taxon>
    </lineage>
</organism>
<name>A0A843UP35_COLES</name>
<evidence type="ECO:0000313" key="1">
    <source>
        <dbReference type="EMBL" id="MQL85285.1"/>
    </source>
</evidence>